<keyword evidence="3" id="KW-1185">Reference proteome</keyword>
<dbReference type="SUPFAM" id="SSF53448">
    <property type="entry name" value="Nucleotide-diphospho-sugar transferases"/>
    <property type="match status" value="1"/>
</dbReference>
<dbReference type="CDD" id="cd04182">
    <property type="entry name" value="GT_2_like_f"/>
    <property type="match status" value="1"/>
</dbReference>
<protein>
    <submittedName>
        <fullName evidence="2">Nucleotidyltransferase family protein</fullName>
    </submittedName>
</protein>
<evidence type="ECO:0000259" key="1">
    <source>
        <dbReference type="Pfam" id="PF12804"/>
    </source>
</evidence>
<proteinExistence type="predicted"/>
<accession>A0A4D7K810</accession>
<dbReference type="EMBL" id="CP028923">
    <property type="protein sequence ID" value="QCK15458.1"/>
    <property type="molecule type" value="Genomic_DNA"/>
</dbReference>
<dbReference type="Gene3D" id="3.90.550.10">
    <property type="entry name" value="Spore Coat Polysaccharide Biosynthesis Protein SpsA, Chain A"/>
    <property type="match status" value="1"/>
</dbReference>
<dbReference type="PANTHER" id="PTHR43777">
    <property type="entry name" value="MOLYBDENUM COFACTOR CYTIDYLYLTRANSFERASE"/>
    <property type="match status" value="1"/>
</dbReference>
<gene>
    <name evidence="2" type="ORF">DCC35_12250</name>
</gene>
<dbReference type="Proteomes" id="UP000298616">
    <property type="component" value="Chromosome"/>
</dbReference>
<organism evidence="2 3">
    <name type="scientific">Mangrovivirga cuniculi</name>
    <dbReference type="NCBI Taxonomy" id="2715131"/>
    <lineage>
        <taxon>Bacteria</taxon>
        <taxon>Pseudomonadati</taxon>
        <taxon>Bacteroidota</taxon>
        <taxon>Cytophagia</taxon>
        <taxon>Cytophagales</taxon>
        <taxon>Mangrovivirgaceae</taxon>
        <taxon>Mangrovivirga</taxon>
    </lineage>
</organism>
<evidence type="ECO:0000313" key="3">
    <source>
        <dbReference type="Proteomes" id="UP000298616"/>
    </source>
</evidence>
<sequence length="155" mass="17189">MIKNNKIGVVILAAGSSSRLGHPKQLVQFQGKTLLQLAIDKSESFDFDTKIVVLGAEADNIKNEIDEKNFTILLNENWKEGIASSIRKGVVESIEKEPALSHILFLLSDQPFISKSLISKLVEVQLNQKGNATYSSYENEPGVPAIFQKKCFLKL</sequence>
<dbReference type="KEGG" id="fpf:DCC35_12250"/>
<dbReference type="PANTHER" id="PTHR43777:SF1">
    <property type="entry name" value="MOLYBDENUM COFACTOR CYTIDYLYLTRANSFERASE"/>
    <property type="match status" value="1"/>
</dbReference>
<evidence type="ECO:0000313" key="2">
    <source>
        <dbReference type="EMBL" id="QCK15458.1"/>
    </source>
</evidence>
<dbReference type="Pfam" id="PF12804">
    <property type="entry name" value="NTP_transf_3"/>
    <property type="match status" value="1"/>
</dbReference>
<dbReference type="OrthoDB" id="9779263at2"/>
<dbReference type="AlphaFoldDB" id="A0A4D7K810"/>
<dbReference type="InterPro" id="IPR029044">
    <property type="entry name" value="Nucleotide-diphossugar_trans"/>
</dbReference>
<reference evidence="2 3" key="1">
    <citation type="submission" date="2018-04" db="EMBL/GenBank/DDBJ databases">
        <title>Complete genome uncultured novel isolate.</title>
        <authorList>
            <person name="Merlino G."/>
        </authorList>
    </citation>
    <scope>NUCLEOTIDE SEQUENCE [LARGE SCALE GENOMIC DNA]</scope>
    <source>
        <strain evidence="3">R1DC9</strain>
    </source>
</reference>
<keyword evidence="2" id="KW-0808">Transferase</keyword>
<feature type="domain" description="MobA-like NTP transferase" evidence="1">
    <location>
        <begin position="9"/>
        <end position="153"/>
    </location>
</feature>
<name>A0A4D7K810_9BACT</name>
<dbReference type="GO" id="GO:0016779">
    <property type="term" value="F:nucleotidyltransferase activity"/>
    <property type="evidence" value="ECO:0007669"/>
    <property type="project" value="UniProtKB-ARBA"/>
</dbReference>
<dbReference type="RefSeq" id="WP_137091057.1">
    <property type="nucleotide sequence ID" value="NZ_CP028923.1"/>
</dbReference>
<dbReference type="InterPro" id="IPR025877">
    <property type="entry name" value="MobA-like_NTP_Trfase"/>
</dbReference>